<keyword evidence="7 10" id="KW-0450">Lipoyl</keyword>
<evidence type="ECO:0000256" key="9">
    <source>
        <dbReference type="ARBA" id="ARBA00052761"/>
    </source>
</evidence>
<comment type="similarity">
    <text evidence="4 10">Belongs to the 2-oxoacid dehydrogenase family.</text>
</comment>
<dbReference type="PANTHER" id="PTHR43178">
    <property type="entry name" value="DIHYDROLIPOAMIDE ACETYLTRANSFERASE COMPONENT OF PYRUVATE DEHYDROGENASE COMPLEX"/>
    <property type="match status" value="1"/>
</dbReference>
<dbReference type="InterPro" id="IPR001078">
    <property type="entry name" value="2-oxoacid_DH_actylTfrase"/>
</dbReference>
<dbReference type="Gene3D" id="3.30.559.10">
    <property type="entry name" value="Chloramphenicol acetyltransferase-like domain"/>
    <property type="match status" value="1"/>
</dbReference>
<dbReference type="FunFam" id="3.30.559.10:FF:000007">
    <property type="entry name" value="Dihydrolipoamide acetyltransferase component of pyruvate dehydrogenase complex"/>
    <property type="match status" value="1"/>
</dbReference>
<dbReference type="RefSeq" id="WP_183622884.1">
    <property type="nucleotide sequence ID" value="NZ_JACIDX010000002.1"/>
</dbReference>
<keyword evidence="14" id="KW-1185">Reference proteome</keyword>
<dbReference type="InterPro" id="IPR011053">
    <property type="entry name" value="Single_hybrid_motif"/>
</dbReference>
<dbReference type="InterPro" id="IPR000089">
    <property type="entry name" value="Biotin_lipoyl"/>
</dbReference>
<dbReference type="GO" id="GO:0004149">
    <property type="term" value="F:dihydrolipoyllysine-residue succinyltransferase activity"/>
    <property type="evidence" value="ECO:0007669"/>
    <property type="project" value="UniProtKB-EC"/>
</dbReference>
<dbReference type="InterPro" id="IPR003016">
    <property type="entry name" value="2-oxoA_DH_lipoyl-BS"/>
</dbReference>
<protein>
    <recommendedName>
        <fullName evidence="10">Dihydrolipoamide acetyltransferase component of pyruvate dehydrogenase complex</fullName>
        <ecNumber evidence="10">2.3.1.-</ecNumber>
    </recommendedName>
</protein>
<evidence type="ECO:0000256" key="10">
    <source>
        <dbReference type="RuleBase" id="RU003423"/>
    </source>
</evidence>
<evidence type="ECO:0000256" key="3">
    <source>
        <dbReference type="ARBA" id="ARBA00005145"/>
    </source>
</evidence>
<dbReference type="InterPro" id="IPR050743">
    <property type="entry name" value="2-oxoacid_DH_E2_comp"/>
</dbReference>
<dbReference type="InterPro" id="IPR004167">
    <property type="entry name" value="PSBD"/>
</dbReference>
<comment type="subunit">
    <text evidence="5">Forms a 24-polypeptide structural core with octahedral symmetry. Part of the 2-oxoglutarate dehydrogenase (OGDH) complex composed of E1 (2-oxoglutarate dehydrogenase), E2 (dihydrolipoamide succinyltransferase) and E3 (dihydrolipoamide dehydrogenase); the complex contains multiple copies of the three enzymatic components (E1, E2 and E3).</text>
</comment>
<dbReference type="PANTHER" id="PTHR43178:SF5">
    <property type="entry name" value="LIPOAMIDE ACYLTRANSFERASE COMPONENT OF BRANCHED-CHAIN ALPHA-KETO ACID DEHYDROGENASE COMPLEX, MITOCHONDRIAL"/>
    <property type="match status" value="1"/>
</dbReference>
<dbReference type="SUPFAM" id="SSF47005">
    <property type="entry name" value="Peripheral subunit-binding domain of 2-oxo acid dehydrogenase complex"/>
    <property type="match status" value="1"/>
</dbReference>
<evidence type="ECO:0000256" key="7">
    <source>
        <dbReference type="ARBA" id="ARBA00022823"/>
    </source>
</evidence>
<name>A0A7W6CC73_9SPHN</name>
<feature type="domain" description="Lipoyl-binding" evidence="11">
    <location>
        <begin position="3"/>
        <end position="78"/>
    </location>
</feature>
<dbReference type="GO" id="GO:0016407">
    <property type="term" value="F:acetyltransferase activity"/>
    <property type="evidence" value="ECO:0007669"/>
    <property type="project" value="TreeGrafter"/>
</dbReference>
<evidence type="ECO:0000256" key="2">
    <source>
        <dbReference type="ARBA" id="ARBA00004052"/>
    </source>
</evidence>
<evidence type="ECO:0000259" key="12">
    <source>
        <dbReference type="PROSITE" id="PS51826"/>
    </source>
</evidence>
<dbReference type="InterPro" id="IPR023213">
    <property type="entry name" value="CAT-like_dom_sf"/>
</dbReference>
<comment type="pathway">
    <text evidence="3">Amino-acid degradation; L-lysine degradation via saccharopine pathway; glutaryl-CoA from L-lysine: step 6/6.</text>
</comment>
<dbReference type="Pfam" id="PF00198">
    <property type="entry name" value="2-oxoacid_dh"/>
    <property type="match status" value="1"/>
</dbReference>
<dbReference type="EC" id="2.3.1.-" evidence="10"/>
<evidence type="ECO:0000256" key="8">
    <source>
        <dbReference type="ARBA" id="ARBA00023315"/>
    </source>
</evidence>
<dbReference type="AlphaFoldDB" id="A0A7W6CC73"/>
<gene>
    <name evidence="13" type="ORF">GGR38_000810</name>
</gene>
<evidence type="ECO:0000256" key="6">
    <source>
        <dbReference type="ARBA" id="ARBA00022679"/>
    </source>
</evidence>
<comment type="function">
    <text evidence="2">E2 component of the 2-oxoglutarate dehydrogenase (OGDH) complex which catalyzes the second step in the conversion of 2-oxoglutarate to succinyl-CoA and CO(2).</text>
</comment>
<organism evidence="13 14">
    <name type="scientific">Novosphingobium sediminicola</name>
    <dbReference type="NCBI Taxonomy" id="563162"/>
    <lineage>
        <taxon>Bacteria</taxon>
        <taxon>Pseudomonadati</taxon>
        <taxon>Pseudomonadota</taxon>
        <taxon>Alphaproteobacteria</taxon>
        <taxon>Sphingomonadales</taxon>
        <taxon>Sphingomonadaceae</taxon>
        <taxon>Novosphingobium</taxon>
    </lineage>
</organism>
<accession>A0A7W6CC73</accession>
<dbReference type="SUPFAM" id="SSF51230">
    <property type="entry name" value="Single hybrid motif"/>
    <property type="match status" value="1"/>
</dbReference>
<evidence type="ECO:0000256" key="5">
    <source>
        <dbReference type="ARBA" id="ARBA00011666"/>
    </source>
</evidence>
<dbReference type="InterPro" id="IPR036625">
    <property type="entry name" value="E3-bd_dom_sf"/>
</dbReference>
<keyword evidence="6 10" id="KW-0808">Transferase</keyword>
<dbReference type="SUPFAM" id="SSF52777">
    <property type="entry name" value="CoA-dependent acyltransferases"/>
    <property type="match status" value="1"/>
</dbReference>
<feature type="domain" description="Peripheral subunit-binding (PSBD)" evidence="12">
    <location>
        <begin position="114"/>
        <end position="151"/>
    </location>
</feature>
<evidence type="ECO:0000256" key="1">
    <source>
        <dbReference type="ARBA" id="ARBA00001938"/>
    </source>
</evidence>
<comment type="caution">
    <text evidence="13">The sequence shown here is derived from an EMBL/GenBank/DDBJ whole genome shotgun (WGS) entry which is preliminary data.</text>
</comment>
<evidence type="ECO:0000313" key="14">
    <source>
        <dbReference type="Proteomes" id="UP000548867"/>
    </source>
</evidence>
<dbReference type="GO" id="GO:0031405">
    <property type="term" value="F:lipoic acid binding"/>
    <property type="evidence" value="ECO:0007669"/>
    <property type="project" value="TreeGrafter"/>
</dbReference>
<dbReference type="Pfam" id="PF00364">
    <property type="entry name" value="Biotin_lipoyl"/>
    <property type="match status" value="1"/>
</dbReference>
<dbReference type="Pfam" id="PF02817">
    <property type="entry name" value="E3_binding"/>
    <property type="match status" value="1"/>
</dbReference>
<reference evidence="13 14" key="1">
    <citation type="submission" date="2020-08" db="EMBL/GenBank/DDBJ databases">
        <title>Genomic Encyclopedia of Type Strains, Phase IV (KMG-IV): sequencing the most valuable type-strain genomes for metagenomic binning, comparative biology and taxonomic classification.</title>
        <authorList>
            <person name="Goeker M."/>
        </authorList>
    </citation>
    <scope>NUCLEOTIDE SEQUENCE [LARGE SCALE GENOMIC DNA]</scope>
    <source>
        <strain evidence="13 14">DSM 27057</strain>
    </source>
</reference>
<dbReference type="Gene3D" id="2.40.50.100">
    <property type="match status" value="1"/>
</dbReference>
<dbReference type="PROSITE" id="PS50968">
    <property type="entry name" value="BIOTINYL_LIPOYL"/>
    <property type="match status" value="1"/>
</dbReference>
<dbReference type="PROSITE" id="PS51826">
    <property type="entry name" value="PSBD"/>
    <property type="match status" value="1"/>
</dbReference>
<dbReference type="CDD" id="cd06849">
    <property type="entry name" value="lipoyl_domain"/>
    <property type="match status" value="1"/>
</dbReference>
<dbReference type="Proteomes" id="UP000548867">
    <property type="component" value="Unassembled WGS sequence"/>
</dbReference>
<evidence type="ECO:0000256" key="4">
    <source>
        <dbReference type="ARBA" id="ARBA00007317"/>
    </source>
</evidence>
<keyword evidence="8 10" id="KW-0012">Acyltransferase</keyword>
<evidence type="ECO:0000313" key="13">
    <source>
        <dbReference type="EMBL" id="MBB3953883.1"/>
    </source>
</evidence>
<evidence type="ECO:0000259" key="11">
    <source>
        <dbReference type="PROSITE" id="PS50968"/>
    </source>
</evidence>
<dbReference type="EMBL" id="JACIDX010000002">
    <property type="protein sequence ID" value="MBB3953883.1"/>
    <property type="molecule type" value="Genomic_DNA"/>
</dbReference>
<dbReference type="GO" id="GO:0005737">
    <property type="term" value="C:cytoplasm"/>
    <property type="evidence" value="ECO:0007669"/>
    <property type="project" value="TreeGrafter"/>
</dbReference>
<proteinExistence type="inferred from homology"/>
<dbReference type="Gene3D" id="4.10.320.10">
    <property type="entry name" value="E3-binding domain"/>
    <property type="match status" value="1"/>
</dbReference>
<comment type="cofactor">
    <cofactor evidence="1 10">
        <name>(R)-lipoate</name>
        <dbReference type="ChEBI" id="CHEBI:83088"/>
    </cofactor>
</comment>
<comment type="catalytic activity">
    <reaction evidence="9">
        <text>N(6)-[(R)-dihydrolipoyl]-L-lysyl-[protein] + succinyl-CoA = N(6)-[(R)-S(8)-succinyldihydrolipoyl]-L-lysyl-[protein] + CoA</text>
        <dbReference type="Rhea" id="RHEA:15213"/>
        <dbReference type="Rhea" id="RHEA-COMP:10475"/>
        <dbReference type="Rhea" id="RHEA-COMP:20092"/>
        <dbReference type="ChEBI" id="CHEBI:57287"/>
        <dbReference type="ChEBI" id="CHEBI:57292"/>
        <dbReference type="ChEBI" id="CHEBI:83100"/>
        <dbReference type="ChEBI" id="CHEBI:83120"/>
        <dbReference type="EC" id="2.3.1.61"/>
    </reaction>
</comment>
<sequence>MGLYQFRLPDIGEGIAEAEIAVWYVKPGDHVGEDQCLVDVMTDKATVDMTSPVEGKVMAVHGAVGEMMPVGAVLVEIEVEAEAAAEAAVEEAGLAAKPLVEPLVELAPEAEAPLAAPATRHRARELGIALESVAGTGPGGRITPEDLEAHIARVYKPEEPRSAPREGITDIPITGLRRKIAERMEQAHQRIPQITYVEECDLTELEALRGELNQEGGQRLTLLPFFIRALVRALPHFPHINAHYDDEQSVLRQYGAVHVGVAVQTPAGLMVPVIRHAETLSMRACATELARLSTAARDGTIRREELSGSTITITSLGPLGGIATTPIINHPEVAIIGPNKIVERPAVQGPFVAMRKMMNLSSSFDHRIVDGHDAARFVQRIRRLLEHPALLFMD</sequence>
<dbReference type="PROSITE" id="PS00189">
    <property type="entry name" value="LIPOYL"/>
    <property type="match status" value="1"/>
</dbReference>